<evidence type="ECO:0000313" key="2">
    <source>
        <dbReference type="Proteomes" id="UP000007800"/>
    </source>
</evidence>
<accession>C5LCA4</accession>
<dbReference type="Proteomes" id="UP000007800">
    <property type="component" value="Unassembled WGS sequence"/>
</dbReference>
<reference evidence="1 2" key="1">
    <citation type="submission" date="2008-07" db="EMBL/GenBank/DDBJ databases">
        <authorList>
            <person name="El-Sayed N."/>
            <person name="Caler E."/>
            <person name="Inman J."/>
            <person name="Amedeo P."/>
            <person name="Hass B."/>
            <person name="Wortman J."/>
        </authorList>
    </citation>
    <scope>NUCLEOTIDE SEQUENCE [LARGE SCALE GENOMIC DNA]</scope>
    <source>
        <strain evidence="2">ATCC 50983 / TXsc</strain>
    </source>
</reference>
<dbReference type="InParanoid" id="C5LCA4"/>
<sequence>MYYVAHGICRRADCSYKHEKPPLAESLPTSLPTAKVCTTTTPTLPAHRTLRCPAFQTLRLEIDTGCNHSLITHTAALHLQQYLPDATINLIDPVSFTTASHEHGLQAHCVLDTTLTVLDSSGTSCEVSWSPYITHLPLAGFSDGLLGLDLINFD</sequence>
<dbReference type="GeneID" id="9042337"/>
<gene>
    <name evidence="1" type="ORF">Pmar_PMAR011618</name>
</gene>
<dbReference type="RefSeq" id="XP_002773771.1">
    <property type="nucleotide sequence ID" value="XM_002773725.1"/>
</dbReference>
<protein>
    <submittedName>
        <fullName evidence="1">Uncharacterized protein</fullName>
    </submittedName>
</protein>
<dbReference type="AlphaFoldDB" id="C5LCA4"/>
<organism evidence="2">
    <name type="scientific">Perkinsus marinus (strain ATCC 50983 / TXsc)</name>
    <dbReference type="NCBI Taxonomy" id="423536"/>
    <lineage>
        <taxon>Eukaryota</taxon>
        <taxon>Sar</taxon>
        <taxon>Alveolata</taxon>
        <taxon>Perkinsozoa</taxon>
        <taxon>Perkinsea</taxon>
        <taxon>Perkinsida</taxon>
        <taxon>Perkinsidae</taxon>
        <taxon>Perkinsus</taxon>
    </lineage>
</organism>
<proteinExistence type="predicted"/>
<dbReference type="EMBL" id="GG680918">
    <property type="protein sequence ID" value="EER05587.1"/>
    <property type="molecule type" value="Genomic_DNA"/>
</dbReference>
<name>C5LCA4_PERM5</name>
<keyword evidence="2" id="KW-1185">Reference proteome</keyword>
<evidence type="ECO:0000313" key="1">
    <source>
        <dbReference type="EMBL" id="EER05587.1"/>
    </source>
</evidence>